<gene>
    <name evidence="1" type="ORF">KDI_52970</name>
</gene>
<evidence type="ECO:0000313" key="1">
    <source>
        <dbReference type="EMBL" id="GCF11733.1"/>
    </source>
</evidence>
<keyword evidence="2" id="KW-1185">Reference proteome</keyword>
<protein>
    <recommendedName>
        <fullName evidence="3">Transposase</fullName>
    </recommendedName>
</protein>
<proteinExistence type="predicted"/>
<dbReference type="AlphaFoldDB" id="A0A5A5TL05"/>
<accession>A0A5A5TL05</accession>
<dbReference type="EMBL" id="BIXY01000139">
    <property type="protein sequence ID" value="GCF11733.1"/>
    <property type="molecule type" value="Genomic_DNA"/>
</dbReference>
<name>A0A5A5TL05_9CHLR</name>
<organism evidence="1 2">
    <name type="scientific">Dictyobacter arantiisoli</name>
    <dbReference type="NCBI Taxonomy" id="2014874"/>
    <lineage>
        <taxon>Bacteria</taxon>
        <taxon>Bacillati</taxon>
        <taxon>Chloroflexota</taxon>
        <taxon>Ktedonobacteria</taxon>
        <taxon>Ktedonobacterales</taxon>
        <taxon>Dictyobacteraceae</taxon>
        <taxon>Dictyobacter</taxon>
    </lineage>
</organism>
<reference evidence="1 2" key="1">
    <citation type="submission" date="2019-01" db="EMBL/GenBank/DDBJ databases">
        <title>Draft genome sequence of Dictyobacter sp. Uno17.</title>
        <authorList>
            <person name="Wang C.M."/>
            <person name="Zheng Y."/>
            <person name="Sakai Y."/>
            <person name="Abe K."/>
            <person name="Yokota A."/>
            <person name="Yabe S."/>
        </authorList>
    </citation>
    <scope>NUCLEOTIDE SEQUENCE [LARGE SCALE GENOMIC DNA]</scope>
    <source>
        <strain evidence="1 2">Uno17</strain>
    </source>
</reference>
<dbReference type="Proteomes" id="UP000322530">
    <property type="component" value="Unassembled WGS sequence"/>
</dbReference>
<evidence type="ECO:0008006" key="3">
    <source>
        <dbReference type="Google" id="ProtNLM"/>
    </source>
</evidence>
<comment type="caution">
    <text evidence="1">The sequence shown here is derived from an EMBL/GenBank/DDBJ whole genome shotgun (WGS) entry which is preliminary data.</text>
</comment>
<sequence>MIEYKEDDLMGKTQTTYNKEFKQQSVTIFKTSGKSKTQIAVELA</sequence>
<evidence type="ECO:0000313" key="2">
    <source>
        <dbReference type="Proteomes" id="UP000322530"/>
    </source>
</evidence>